<keyword evidence="4" id="KW-1185">Reference proteome</keyword>
<dbReference type="SUPFAM" id="SSF51735">
    <property type="entry name" value="NAD(P)-binding Rossmann-fold domains"/>
    <property type="match status" value="1"/>
</dbReference>
<dbReference type="PANTHER" id="PTHR43669">
    <property type="entry name" value="5-KETO-D-GLUCONATE 5-REDUCTASE"/>
    <property type="match status" value="1"/>
</dbReference>
<dbReference type="KEGG" id="mgg:MPLG2_2817"/>
<dbReference type="AlphaFoldDB" id="A0A2N9JK64"/>
<dbReference type="InterPro" id="IPR036291">
    <property type="entry name" value="NAD(P)-bd_dom_sf"/>
</dbReference>
<gene>
    <name evidence="3" type="ORF">MPLG2_2817</name>
</gene>
<evidence type="ECO:0000313" key="3">
    <source>
        <dbReference type="EMBL" id="SPD87847.1"/>
    </source>
</evidence>
<proteinExistence type="inferred from homology"/>
<protein>
    <recommendedName>
        <fullName evidence="5">Short-chain dehydrogenase</fullName>
    </recommendedName>
</protein>
<dbReference type="Proteomes" id="UP000238164">
    <property type="component" value="Chromosome 1"/>
</dbReference>
<dbReference type="Pfam" id="PF00106">
    <property type="entry name" value="adh_short"/>
    <property type="match status" value="1"/>
</dbReference>
<dbReference type="RefSeq" id="WP_105186493.1">
    <property type="nucleotide sequence ID" value="NZ_BAAAGO010000008.1"/>
</dbReference>
<evidence type="ECO:0000313" key="4">
    <source>
        <dbReference type="Proteomes" id="UP000238164"/>
    </source>
</evidence>
<sequence length="290" mass="30293">MANRKSNGPIDLSGQVAVVTGGGSGVGLAITRLLGERGCRVWIGSRSQQRVEQAAQQLRDEGLMVQAMACDVTSRDDVMALRDAALSDTGRLDIWVSNAGRAGAFGPILAAPEDDFLATTDTVIRGTYYGSLAALDAMTKAGGGDLINLLGRGDDGPVKNQAAYGSAKTWVRAFTGALAGEIKDSGVRVHAFNPGLVRTDMLGRIDAVRGYGSGLNRFGSVIGVLGLDADEAARPVLDLIGSDRLEYRGTAPLRLLAQAARNQVARLQGKGAGAMQIDITDLDPRPSSLD</sequence>
<organism evidence="3 4">
    <name type="scientific">Micropruina glycogenica</name>
    <dbReference type="NCBI Taxonomy" id="75385"/>
    <lineage>
        <taxon>Bacteria</taxon>
        <taxon>Bacillati</taxon>
        <taxon>Actinomycetota</taxon>
        <taxon>Actinomycetes</taxon>
        <taxon>Propionibacteriales</taxon>
        <taxon>Nocardioidaceae</taxon>
        <taxon>Micropruina</taxon>
    </lineage>
</organism>
<evidence type="ECO:0000256" key="2">
    <source>
        <dbReference type="ARBA" id="ARBA00023002"/>
    </source>
</evidence>
<dbReference type="PRINTS" id="PR00081">
    <property type="entry name" value="GDHRDH"/>
</dbReference>
<dbReference type="CDD" id="cd05233">
    <property type="entry name" value="SDR_c"/>
    <property type="match status" value="1"/>
</dbReference>
<name>A0A2N9JK64_9ACTN</name>
<keyword evidence="2" id="KW-0560">Oxidoreductase</keyword>
<dbReference type="Gene3D" id="3.40.50.720">
    <property type="entry name" value="NAD(P)-binding Rossmann-like Domain"/>
    <property type="match status" value="1"/>
</dbReference>
<dbReference type="InterPro" id="IPR002347">
    <property type="entry name" value="SDR_fam"/>
</dbReference>
<comment type="similarity">
    <text evidence="1">Belongs to the short-chain dehydrogenases/reductases (SDR) family.</text>
</comment>
<evidence type="ECO:0000256" key="1">
    <source>
        <dbReference type="ARBA" id="ARBA00006484"/>
    </source>
</evidence>
<reference evidence="3 4" key="1">
    <citation type="submission" date="2018-02" db="EMBL/GenBank/DDBJ databases">
        <authorList>
            <person name="Cohen D.B."/>
            <person name="Kent A.D."/>
        </authorList>
    </citation>
    <scope>NUCLEOTIDE SEQUENCE [LARGE SCALE GENOMIC DNA]</scope>
    <source>
        <strain evidence="3">1</strain>
    </source>
</reference>
<dbReference type="OrthoDB" id="9781117at2"/>
<dbReference type="PANTHER" id="PTHR43669:SF3">
    <property type="entry name" value="ALCOHOL DEHYDROGENASE, PUTATIVE (AFU_ORTHOLOGUE AFUA_3G03445)-RELATED"/>
    <property type="match status" value="1"/>
</dbReference>
<dbReference type="GO" id="GO:0016491">
    <property type="term" value="F:oxidoreductase activity"/>
    <property type="evidence" value="ECO:0007669"/>
    <property type="project" value="UniProtKB-KW"/>
</dbReference>
<dbReference type="EMBL" id="LT985188">
    <property type="protein sequence ID" value="SPD87847.1"/>
    <property type="molecule type" value="Genomic_DNA"/>
</dbReference>
<accession>A0A2N9JK64</accession>
<evidence type="ECO:0008006" key="5">
    <source>
        <dbReference type="Google" id="ProtNLM"/>
    </source>
</evidence>